<dbReference type="Gene3D" id="2.70.70.10">
    <property type="entry name" value="Glucose Permease (Domain IIA)"/>
    <property type="match status" value="1"/>
</dbReference>
<sequence>MLMVGPGNPRVRLLPSGAVSTAERRAAERARAAAAAAAASQVGGGPAPPPGASGLVRPADGPITSPYGMRRHPVLGVWKLHDGTDFGTGCGAPLRATADGVVSDSYYNAGYGNRLLIDHGEVRGRRIRSAYNHAIRYLVSPGQSVRAGQVIGLSGSTGYSTGCHLHFMLWVDDQLVDPARWL</sequence>
<dbReference type="OrthoDB" id="1099523at2"/>
<dbReference type="InterPro" id="IPR011055">
    <property type="entry name" value="Dup_hybrid_motif"/>
</dbReference>
<evidence type="ECO:0000259" key="2">
    <source>
        <dbReference type="Pfam" id="PF01551"/>
    </source>
</evidence>
<dbReference type="CDD" id="cd12797">
    <property type="entry name" value="M23_peptidase"/>
    <property type="match status" value="1"/>
</dbReference>
<protein>
    <recommendedName>
        <fullName evidence="2">M23ase beta-sheet core domain-containing protein</fullName>
    </recommendedName>
</protein>
<evidence type="ECO:0000256" key="1">
    <source>
        <dbReference type="ARBA" id="ARBA00022729"/>
    </source>
</evidence>
<dbReference type="EMBL" id="NMVQ01000008">
    <property type="protein sequence ID" value="OYO23159.1"/>
    <property type="molecule type" value="Genomic_DNA"/>
</dbReference>
<dbReference type="SUPFAM" id="SSF51261">
    <property type="entry name" value="Duplicated hybrid motif"/>
    <property type="match status" value="1"/>
</dbReference>
<proteinExistence type="predicted"/>
<dbReference type="InterPro" id="IPR016047">
    <property type="entry name" value="M23ase_b-sheet_dom"/>
</dbReference>
<dbReference type="PANTHER" id="PTHR21666">
    <property type="entry name" value="PEPTIDASE-RELATED"/>
    <property type="match status" value="1"/>
</dbReference>
<gene>
    <name evidence="3" type="ORF">CGZ93_06465</name>
</gene>
<dbReference type="Proteomes" id="UP000216311">
    <property type="component" value="Unassembled WGS sequence"/>
</dbReference>
<dbReference type="GO" id="GO:0004222">
    <property type="term" value="F:metalloendopeptidase activity"/>
    <property type="evidence" value="ECO:0007669"/>
    <property type="project" value="TreeGrafter"/>
</dbReference>
<evidence type="ECO:0000313" key="4">
    <source>
        <dbReference type="Proteomes" id="UP000216311"/>
    </source>
</evidence>
<dbReference type="Pfam" id="PF01551">
    <property type="entry name" value="Peptidase_M23"/>
    <property type="match status" value="1"/>
</dbReference>
<dbReference type="InterPro" id="IPR050570">
    <property type="entry name" value="Cell_wall_metabolism_enzyme"/>
</dbReference>
<keyword evidence="1" id="KW-0732">Signal</keyword>
<organism evidence="3 4">
    <name type="scientific">Enemella dayhoffiae</name>
    <dbReference type="NCBI Taxonomy" id="2016507"/>
    <lineage>
        <taxon>Bacteria</taxon>
        <taxon>Bacillati</taxon>
        <taxon>Actinomycetota</taxon>
        <taxon>Actinomycetes</taxon>
        <taxon>Propionibacteriales</taxon>
        <taxon>Propionibacteriaceae</taxon>
        <taxon>Enemella</taxon>
    </lineage>
</organism>
<dbReference type="AlphaFoldDB" id="A0A255H6F1"/>
<comment type="caution">
    <text evidence="3">The sequence shown here is derived from an EMBL/GenBank/DDBJ whole genome shotgun (WGS) entry which is preliminary data.</text>
</comment>
<feature type="domain" description="M23ase beta-sheet core" evidence="2">
    <location>
        <begin position="80"/>
        <end position="178"/>
    </location>
</feature>
<keyword evidence="4" id="KW-1185">Reference proteome</keyword>
<accession>A0A255H6F1</accession>
<name>A0A255H6F1_9ACTN</name>
<dbReference type="PANTHER" id="PTHR21666:SF289">
    <property type="entry name" value="L-ALA--D-GLU ENDOPEPTIDASE"/>
    <property type="match status" value="1"/>
</dbReference>
<reference evidence="3 4" key="1">
    <citation type="submission" date="2017-07" db="EMBL/GenBank/DDBJ databases">
        <title>Draft whole genome sequences of clinical Proprionibacteriaceae strains.</title>
        <authorList>
            <person name="Bernier A.-M."/>
            <person name="Bernard K."/>
            <person name="Domingo M.-C."/>
        </authorList>
    </citation>
    <scope>NUCLEOTIDE SEQUENCE [LARGE SCALE GENOMIC DNA]</scope>
    <source>
        <strain evidence="3 4">NML 130396</strain>
    </source>
</reference>
<evidence type="ECO:0000313" key="3">
    <source>
        <dbReference type="EMBL" id="OYO23159.1"/>
    </source>
</evidence>